<dbReference type="HOGENOM" id="CLU_1313274_0_0_0"/>
<dbReference type="EMBL" id="CM001377">
    <property type="protein sequence ID" value="EHM09630.1"/>
    <property type="molecule type" value="Genomic_DNA"/>
</dbReference>
<feature type="region of interest" description="Disordered" evidence="1">
    <location>
        <begin position="138"/>
        <end position="183"/>
    </location>
</feature>
<proteinExistence type="predicted"/>
<evidence type="ECO:0000313" key="3">
    <source>
        <dbReference type="Proteomes" id="UP000005730"/>
    </source>
</evidence>
<dbReference type="Proteomes" id="UP000005730">
    <property type="component" value="Chromosome"/>
</dbReference>
<name>H0UQ01_9BACT</name>
<accession>H0UQ01</accession>
<gene>
    <name evidence="2" type="ORF">TheveDRAFT_0469</name>
</gene>
<dbReference type="AlphaFoldDB" id="H0UQ01"/>
<reference evidence="2 3" key="1">
    <citation type="submission" date="2011-10" db="EMBL/GenBank/DDBJ databases">
        <title>The Noncontiguous Finished genome of Thermanaerovibrio velox DSM 12556.</title>
        <authorList>
            <consortium name="US DOE Joint Genome Institute (JGI-PGF)"/>
            <person name="Lucas S."/>
            <person name="Copeland A."/>
            <person name="Lapidus A."/>
            <person name="Glavina del Rio T."/>
            <person name="Dalin E."/>
            <person name="Tice H."/>
            <person name="Bruce D."/>
            <person name="Goodwin L."/>
            <person name="Pitluck S."/>
            <person name="Peters L."/>
            <person name="Mikhailova N."/>
            <person name="Teshima H."/>
            <person name="Kyrpides N."/>
            <person name="Mavromatis K."/>
            <person name="Ivanova N."/>
            <person name="Markowitz V."/>
            <person name="Cheng J.-F."/>
            <person name="Hugenholtz P."/>
            <person name="Woyke T."/>
            <person name="Wu D."/>
            <person name="Spring S."/>
            <person name="Brambilla E.-M."/>
            <person name="Klenk H.-P."/>
            <person name="Eisen J.A."/>
        </authorList>
    </citation>
    <scope>NUCLEOTIDE SEQUENCE [LARGE SCALE GENOMIC DNA]</scope>
    <source>
        <strain evidence="2 3">DSM 12556</strain>
    </source>
</reference>
<organism evidence="2 3">
    <name type="scientific">Thermanaerovibrio velox DSM 12556</name>
    <dbReference type="NCBI Taxonomy" id="926567"/>
    <lineage>
        <taxon>Bacteria</taxon>
        <taxon>Thermotogati</taxon>
        <taxon>Synergistota</taxon>
        <taxon>Synergistia</taxon>
        <taxon>Synergistales</taxon>
        <taxon>Synergistaceae</taxon>
        <taxon>Thermanaerovibrio</taxon>
    </lineage>
</organism>
<keyword evidence="3" id="KW-1185">Reference proteome</keyword>
<sequence>MSLELEVRLKRVRRWLDRLTRAVESSMWESAAAESQCLEAEVRSLREHLWGLAAGVVPRRSPLRPFGLGMALGLSLILATGDPVSLSDMGPWGRGFRTSLGSSEKLAARPLGDQPREAVRREVQVVPPPVVPLRPAEAVGADRSRGEGVPHKGKSLAVDPGGKASGPGKRSSDVKVPAASGVGGSTVSLEEAIMLLRAGQRALEGQ</sequence>
<feature type="compositionally biased region" description="Basic and acidic residues" evidence="1">
    <location>
        <begin position="140"/>
        <end position="150"/>
    </location>
</feature>
<protein>
    <submittedName>
        <fullName evidence="2">Uncharacterized protein</fullName>
    </submittedName>
</protein>
<dbReference type="STRING" id="926567.TheveDRAFT_0469"/>
<dbReference type="RefSeq" id="WP_006583124.1">
    <property type="nucleotide sequence ID" value="NZ_CM001377.1"/>
</dbReference>
<evidence type="ECO:0000256" key="1">
    <source>
        <dbReference type="SAM" id="MobiDB-lite"/>
    </source>
</evidence>
<evidence type="ECO:0000313" key="2">
    <source>
        <dbReference type="EMBL" id="EHM09630.1"/>
    </source>
</evidence>